<dbReference type="AlphaFoldDB" id="A0A1H1KRV0"/>
<sequence>MTLFFYLIIAFITFFAFLHAWAKKEYDVSRTVVINKPREEVFNFVRQLKKQPLWNPWFKRDTEATLKYKGEDGKVGSSFYWKGNSKVGEGIQRIVKTKQGRVLETKILFVKPVKVNALTYVGVKEIEAEKTKMVWGTRGHLAFPLTIISIFYPPEKALGDKFQDGLKELKDILETN</sequence>
<keyword evidence="2" id="KW-1185">Reference proteome</keyword>
<dbReference type="RefSeq" id="WP_026934588.1">
    <property type="nucleotide sequence ID" value="NZ_LT629745.1"/>
</dbReference>
<dbReference type="Gene3D" id="3.30.530.20">
    <property type="match status" value="1"/>
</dbReference>
<organism evidence="1 2">
    <name type="scientific">Christiangramia echinicola</name>
    <dbReference type="NCBI Taxonomy" id="279359"/>
    <lineage>
        <taxon>Bacteria</taxon>
        <taxon>Pseudomonadati</taxon>
        <taxon>Bacteroidota</taxon>
        <taxon>Flavobacteriia</taxon>
        <taxon>Flavobacteriales</taxon>
        <taxon>Flavobacteriaceae</taxon>
        <taxon>Christiangramia</taxon>
    </lineage>
</organism>
<gene>
    <name evidence="1" type="ORF">SAMN04488552_0043</name>
</gene>
<dbReference type="CDD" id="cd07818">
    <property type="entry name" value="SRPBCC_1"/>
    <property type="match status" value="1"/>
</dbReference>
<proteinExistence type="predicted"/>
<dbReference type="STRING" id="1250231.SAMN04488552_0043"/>
<protein>
    <submittedName>
        <fullName evidence="1">Polyketide cyclase / dehydrase and lipid transport</fullName>
    </submittedName>
</protein>
<accession>A0A1H1KRV0</accession>
<dbReference type="SUPFAM" id="SSF55961">
    <property type="entry name" value="Bet v1-like"/>
    <property type="match status" value="1"/>
</dbReference>
<dbReference type="EMBL" id="LT629745">
    <property type="protein sequence ID" value="SDR65078.1"/>
    <property type="molecule type" value="Genomic_DNA"/>
</dbReference>
<reference evidence="1 2" key="1">
    <citation type="submission" date="2016-10" db="EMBL/GenBank/DDBJ databases">
        <authorList>
            <person name="Varghese N."/>
            <person name="Submissions S."/>
        </authorList>
    </citation>
    <scope>NUCLEOTIDE SEQUENCE [LARGE SCALE GENOMIC DNA]</scope>
    <source>
        <strain evidence="1 2">Mar_2010_102</strain>
    </source>
</reference>
<evidence type="ECO:0000313" key="1">
    <source>
        <dbReference type="EMBL" id="SDR65078.1"/>
    </source>
</evidence>
<name>A0A1H1KRV0_9FLAO</name>
<dbReference type="Proteomes" id="UP000198858">
    <property type="component" value="Chromosome I"/>
</dbReference>
<evidence type="ECO:0000313" key="2">
    <source>
        <dbReference type="Proteomes" id="UP000198858"/>
    </source>
</evidence>
<dbReference type="InterPro" id="IPR023393">
    <property type="entry name" value="START-like_dom_sf"/>
</dbReference>